<dbReference type="Gene3D" id="3.30.40.10">
    <property type="entry name" value="Zinc/RING finger domain, C3HC4 (zinc finger)"/>
    <property type="match status" value="2"/>
</dbReference>
<evidence type="ECO:0000256" key="4">
    <source>
        <dbReference type="PROSITE-ProRule" id="PRU00228"/>
    </source>
</evidence>
<dbReference type="PROSITE" id="PS50089">
    <property type="entry name" value="ZF_RING_2"/>
    <property type="match status" value="2"/>
</dbReference>
<dbReference type="GO" id="GO:0043161">
    <property type="term" value="P:proteasome-mediated ubiquitin-dependent protein catabolic process"/>
    <property type="evidence" value="ECO:0007669"/>
    <property type="project" value="TreeGrafter"/>
</dbReference>
<evidence type="ECO:0000256" key="3">
    <source>
        <dbReference type="ARBA" id="ARBA00022833"/>
    </source>
</evidence>
<dbReference type="FunFam" id="3.30.60.90:FF:000014">
    <property type="entry name" value="E3 ubiquitin-protein ligase PRT1"/>
    <property type="match status" value="1"/>
</dbReference>
<dbReference type="Pfam" id="PF00569">
    <property type="entry name" value="ZZ"/>
    <property type="match status" value="1"/>
</dbReference>
<evidence type="ECO:0000259" key="7">
    <source>
        <dbReference type="PROSITE" id="PS50135"/>
    </source>
</evidence>
<evidence type="ECO:0000313" key="8">
    <source>
        <dbReference type="EMBL" id="KAK1437366.1"/>
    </source>
</evidence>
<feature type="domain" description="RING-type" evidence="6">
    <location>
        <begin position="31"/>
        <end position="71"/>
    </location>
</feature>
<name>A0AAD8LE22_TARER</name>
<dbReference type="InterPro" id="IPR013083">
    <property type="entry name" value="Znf_RING/FYVE/PHD"/>
</dbReference>
<dbReference type="SMART" id="SM00291">
    <property type="entry name" value="ZnF_ZZ"/>
    <property type="match status" value="1"/>
</dbReference>
<feature type="domain" description="ZZ-type" evidence="7">
    <location>
        <begin position="261"/>
        <end position="325"/>
    </location>
</feature>
<keyword evidence="3" id="KW-0862">Zinc</keyword>
<evidence type="ECO:0000256" key="2">
    <source>
        <dbReference type="ARBA" id="ARBA00022771"/>
    </source>
</evidence>
<dbReference type="SUPFAM" id="SSF57850">
    <property type="entry name" value="RING/U-box"/>
    <property type="match status" value="3"/>
</dbReference>
<dbReference type="FunFam" id="3.30.40.10:FF:000489">
    <property type="entry name" value="E3 ubiquitin-protein ligase PRT1"/>
    <property type="match status" value="1"/>
</dbReference>
<dbReference type="InterPro" id="IPR000433">
    <property type="entry name" value="Znf_ZZ"/>
</dbReference>
<dbReference type="PROSITE" id="PS50135">
    <property type="entry name" value="ZF_ZZ_2"/>
    <property type="match status" value="1"/>
</dbReference>
<accession>A0AAD8LE22</accession>
<dbReference type="InterPro" id="IPR027370">
    <property type="entry name" value="Znf-RING_euk"/>
</dbReference>
<evidence type="ECO:0000259" key="6">
    <source>
        <dbReference type="PROSITE" id="PS50089"/>
    </source>
</evidence>
<dbReference type="PANTHER" id="PTHR15898:SF19">
    <property type="entry name" value="ZINC FINGER, ZZ-TYPE, ZINC FINGER, RING_FYVE_PHD-TYPE-RELATED"/>
    <property type="match status" value="1"/>
</dbReference>
<dbReference type="PANTHER" id="PTHR15898">
    <property type="entry name" value="BIFUNCTIONAL APOPTOSIS REGULATOR"/>
    <property type="match status" value="1"/>
</dbReference>
<keyword evidence="2 4" id="KW-0863">Zinc-finger</keyword>
<dbReference type="Pfam" id="PF13445">
    <property type="entry name" value="zf-RING_UBOX"/>
    <property type="match status" value="2"/>
</dbReference>
<feature type="region of interest" description="Disordered" evidence="5">
    <location>
        <begin position="217"/>
        <end position="237"/>
    </location>
</feature>
<evidence type="ECO:0000256" key="5">
    <source>
        <dbReference type="SAM" id="MobiDB-lite"/>
    </source>
</evidence>
<organism evidence="8 9">
    <name type="scientific">Tagetes erecta</name>
    <name type="common">African marigold</name>
    <dbReference type="NCBI Taxonomy" id="13708"/>
    <lineage>
        <taxon>Eukaryota</taxon>
        <taxon>Viridiplantae</taxon>
        <taxon>Streptophyta</taxon>
        <taxon>Embryophyta</taxon>
        <taxon>Tracheophyta</taxon>
        <taxon>Spermatophyta</taxon>
        <taxon>Magnoliopsida</taxon>
        <taxon>eudicotyledons</taxon>
        <taxon>Gunneridae</taxon>
        <taxon>Pentapetalae</taxon>
        <taxon>asterids</taxon>
        <taxon>campanulids</taxon>
        <taxon>Asterales</taxon>
        <taxon>Asteraceae</taxon>
        <taxon>Asteroideae</taxon>
        <taxon>Heliantheae alliance</taxon>
        <taxon>Tageteae</taxon>
        <taxon>Tagetes</taxon>
    </lineage>
</organism>
<dbReference type="InterPro" id="IPR017907">
    <property type="entry name" value="Znf_RING_CS"/>
</dbReference>
<dbReference type="GO" id="GO:0008270">
    <property type="term" value="F:zinc ion binding"/>
    <property type="evidence" value="ECO:0007669"/>
    <property type="project" value="UniProtKB-KW"/>
</dbReference>
<reference evidence="8" key="1">
    <citation type="journal article" date="2023" name="bioRxiv">
        <title>Improved chromosome-level genome assembly for marigold (Tagetes erecta).</title>
        <authorList>
            <person name="Jiang F."/>
            <person name="Yuan L."/>
            <person name="Wang S."/>
            <person name="Wang H."/>
            <person name="Xu D."/>
            <person name="Wang A."/>
            <person name="Fan W."/>
        </authorList>
    </citation>
    <scope>NUCLEOTIDE SEQUENCE</scope>
    <source>
        <strain evidence="8">WSJ</strain>
        <tissue evidence="8">Leaf</tissue>
    </source>
</reference>
<keyword evidence="1" id="KW-0479">Metal-binding</keyword>
<keyword evidence="9" id="KW-1185">Reference proteome</keyword>
<dbReference type="Gene3D" id="3.30.60.90">
    <property type="match status" value="1"/>
</dbReference>
<dbReference type="InterPro" id="IPR043145">
    <property type="entry name" value="Znf_ZZ_sf"/>
</dbReference>
<evidence type="ECO:0000313" key="9">
    <source>
        <dbReference type="Proteomes" id="UP001229421"/>
    </source>
</evidence>
<comment type="caution">
    <text evidence="8">The sequence shown here is derived from an EMBL/GenBank/DDBJ whole genome shotgun (WGS) entry which is preliminary data.</text>
</comment>
<dbReference type="AlphaFoldDB" id="A0AAD8LE22"/>
<evidence type="ECO:0008006" key="10">
    <source>
        <dbReference type="Google" id="ProtNLM"/>
    </source>
</evidence>
<proteinExistence type="predicted"/>
<dbReference type="EMBL" id="JAUHHV010000001">
    <property type="protein sequence ID" value="KAK1437366.1"/>
    <property type="molecule type" value="Genomic_DNA"/>
</dbReference>
<dbReference type="Proteomes" id="UP001229421">
    <property type="component" value="Unassembled WGS sequence"/>
</dbReference>
<sequence length="383" mass="43646">MRMRSTDCFCFTRSAMEEATESEQISDHFTCAVCLDLLYKPIVLVCGHVSCFWCCQHSMHPRSESHCPLCRNPYHHFPAICHMLHFLLKKLHPISYNRRHIQTLEDEKHKLEFSPDIDSLVTHDGLNNVDQSSARTYKHISVSDVMCSACMQLLFRPVVLNCGHVYCEGCITIPTEGMLKCRVCECRHPSGHPKVCRELDQFLEEQFSLEYSVRRSSIQQNQDQTQNTSSSNEVSTQFPKLSFPTEESFLQWWTVNRSKWHGGVGCDMCGIFPIIGDRYKCEDCTEKSGYDLCGDCYNTGSNVPGRFNQKHMPTHRLELVKPAIHQNILHRLLGRRPPAVSSFASRIQSGANTERPGLPSLSLEEGNVLSATREDQSSNQPPM</sequence>
<protein>
    <recommendedName>
        <fullName evidence="10">E3 ubiquitin-protein ligase PRT1</fullName>
    </recommendedName>
</protein>
<feature type="region of interest" description="Disordered" evidence="5">
    <location>
        <begin position="350"/>
        <end position="383"/>
    </location>
</feature>
<feature type="compositionally biased region" description="Low complexity" evidence="5">
    <location>
        <begin position="217"/>
        <end position="232"/>
    </location>
</feature>
<dbReference type="InterPro" id="IPR001841">
    <property type="entry name" value="Znf_RING"/>
</dbReference>
<dbReference type="GO" id="GO:0061630">
    <property type="term" value="F:ubiquitin protein ligase activity"/>
    <property type="evidence" value="ECO:0007669"/>
    <property type="project" value="TreeGrafter"/>
</dbReference>
<dbReference type="SMART" id="SM00184">
    <property type="entry name" value="RING"/>
    <property type="match status" value="2"/>
</dbReference>
<evidence type="ECO:0000256" key="1">
    <source>
        <dbReference type="ARBA" id="ARBA00022723"/>
    </source>
</evidence>
<dbReference type="PROSITE" id="PS00518">
    <property type="entry name" value="ZF_RING_1"/>
    <property type="match status" value="1"/>
</dbReference>
<feature type="domain" description="RING-type" evidence="6">
    <location>
        <begin position="147"/>
        <end position="185"/>
    </location>
</feature>
<gene>
    <name evidence="8" type="ORF">QVD17_03157</name>
</gene>